<dbReference type="GO" id="GO:0003677">
    <property type="term" value="F:DNA binding"/>
    <property type="evidence" value="ECO:0007669"/>
    <property type="project" value="UniProtKB-UniRule"/>
</dbReference>
<accession>A0A6S7FYH9</accession>
<comment type="caution">
    <text evidence="6">The sequence shown here is derived from an EMBL/GenBank/DDBJ whole genome shotgun (WGS) entry which is preliminary data.</text>
</comment>
<evidence type="ECO:0000313" key="6">
    <source>
        <dbReference type="EMBL" id="CAB3979260.1"/>
    </source>
</evidence>
<dbReference type="Proteomes" id="UP001152795">
    <property type="component" value="Unassembled WGS sequence"/>
</dbReference>
<sequence length="222" mass="25387">MPNCAFYNCFHSRRYKDVSLFQIPVPRSSDSEFTSQRKQEARKGWIGAILHTIQLDADLKKQIENNSIYICEIHFKDEYIERFAKRKSLETGSIPTENLPKKSLDNIGASSNADTSRKEPAERHVTEQVVYSSLANLDSYLKKAGGYPYFSGWGWHRVSNTTVIEFKESGFLIAKFSVLVDNSLKYTVLVYGWALPDDHCIYTLDGRSMQYCSIKTLCGKII</sequence>
<dbReference type="GO" id="GO:0008270">
    <property type="term" value="F:zinc ion binding"/>
    <property type="evidence" value="ECO:0007669"/>
    <property type="project" value="UniProtKB-KW"/>
</dbReference>
<evidence type="ECO:0000256" key="4">
    <source>
        <dbReference type="ARBA" id="ARBA00023125"/>
    </source>
</evidence>
<keyword evidence="7" id="KW-1185">Reference proteome</keyword>
<gene>
    <name evidence="6" type="ORF">PACLA_8A041925</name>
</gene>
<keyword evidence="3" id="KW-0862">Zinc</keyword>
<proteinExistence type="predicted"/>
<evidence type="ECO:0000256" key="1">
    <source>
        <dbReference type="ARBA" id="ARBA00022723"/>
    </source>
</evidence>
<dbReference type="SUPFAM" id="SSF57716">
    <property type="entry name" value="Glucocorticoid receptor-like (DNA-binding domain)"/>
    <property type="match status" value="1"/>
</dbReference>
<evidence type="ECO:0000256" key="3">
    <source>
        <dbReference type="ARBA" id="ARBA00022833"/>
    </source>
</evidence>
<dbReference type="SMART" id="SM00980">
    <property type="entry name" value="THAP"/>
    <property type="match status" value="1"/>
</dbReference>
<dbReference type="Pfam" id="PF05485">
    <property type="entry name" value="THAP"/>
    <property type="match status" value="1"/>
</dbReference>
<protein>
    <submittedName>
        <fullName evidence="6">Transposable element P transposase</fullName>
    </submittedName>
</protein>
<keyword evidence="4" id="KW-0238">DNA-binding</keyword>
<dbReference type="AlphaFoldDB" id="A0A6S7FYH9"/>
<evidence type="ECO:0000313" key="7">
    <source>
        <dbReference type="Proteomes" id="UP001152795"/>
    </source>
</evidence>
<dbReference type="PROSITE" id="PS50950">
    <property type="entry name" value="ZF_THAP"/>
    <property type="match status" value="1"/>
</dbReference>
<evidence type="ECO:0000256" key="2">
    <source>
        <dbReference type="ARBA" id="ARBA00022771"/>
    </source>
</evidence>
<feature type="region of interest" description="Disordered" evidence="5">
    <location>
        <begin position="94"/>
        <end position="122"/>
    </location>
</feature>
<dbReference type="InterPro" id="IPR006612">
    <property type="entry name" value="THAP_Znf"/>
</dbReference>
<organism evidence="6 7">
    <name type="scientific">Paramuricea clavata</name>
    <name type="common">Red gorgonian</name>
    <name type="synonym">Violescent sea-whip</name>
    <dbReference type="NCBI Taxonomy" id="317549"/>
    <lineage>
        <taxon>Eukaryota</taxon>
        <taxon>Metazoa</taxon>
        <taxon>Cnidaria</taxon>
        <taxon>Anthozoa</taxon>
        <taxon>Octocorallia</taxon>
        <taxon>Malacalcyonacea</taxon>
        <taxon>Plexauridae</taxon>
        <taxon>Paramuricea</taxon>
    </lineage>
</organism>
<dbReference type="OrthoDB" id="8948150at2759"/>
<evidence type="ECO:0000256" key="5">
    <source>
        <dbReference type="SAM" id="MobiDB-lite"/>
    </source>
</evidence>
<dbReference type="EMBL" id="CACRXK020000181">
    <property type="protein sequence ID" value="CAB3979260.1"/>
    <property type="molecule type" value="Genomic_DNA"/>
</dbReference>
<reference evidence="6" key="1">
    <citation type="submission" date="2020-04" db="EMBL/GenBank/DDBJ databases">
        <authorList>
            <person name="Alioto T."/>
            <person name="Alioto T."/>
            <person name="Gomez Garrido J."/>
        </authorList>
    </citation>
    <scope>NUCLEOTIDE SEQUENCE</scope>
    <source>
        <strain evidence="6">A484AB</strain>
    </source>
</reference>
<keyword evidence="2" id="KW-0863">Zinc-finger</keyword>
<keyword evidence="1" id="KW-0479">Metal-binding</keyword>
<name>A0A6S7FYH9_PARCT</name>